<keyword evidence="3 6" id="KW-0863">Zinc-finger</keyword>
<sequence>MGLGKTVELLACIFAHRKAASEDSLFPGTETQATRCLRRLKRERVECVCGAVSENRRYKGLWVQCDKCDAWQHADCVGYSSKGKTVKSRMQNHSRKQNAATIVERDGEYICQLCSELMQATDSPIATGATLIVCPAPILPQWHAEIIRHTHPGSLKTYVYEGVRDTSLSNESVIDIRELVSADVVLTTYDVLKEDLSHDSDRHEGDRRLMRFQKRYPVIPTYLTRIFWWRVCLDEAQMVEGNATAATEMALRLHAKYRWCITGTPIQRKLDDLYGLLQFLKASPFDVSRWWVEVMRDPYERRDTGAVEFTHKFFKQIMWRSSKVHVADELQLPAQEECTSWLTFSPVEEHFYQRQHETCASFAREVIESLKDDILKRKVSASDISSDPFITHAEAGKLLNTLLKLRQACCHPQVGSSGLRSLQQSPMTMEEILMVLINKTKIEGEEALRRLVLALNGLAGIAMIEEKSTEAVSLYKEALALAEEHSDDFRLDPLMNIHILYNLAEILPVGANTVGECPLNGQHLTGSPGKEVSKKHGIEKCEQRVFKRRKVSRKGKFTTDTGNPQDNTSDIKENILKINHECDDVPQTSCSSVGDESLSTACENMKQKFLSVFSSRLFSAQEDFRKSYMQVCSAINERKNQHMAWWMEALLNAEENKDFSSELIRKIEEAITGNLNNSRSSRIPTGFRSVSGLKYRIQSGLDLLEASRTVLLDQLLEIDQTMEKPREEDIERVRYCQNCQVNGDGPSCVMCELDELFKHYEARLFRLNKAYGGIITSAEEAVDLQKKNSALNRFYWNLSQSNKTSKSSANGNEKSKKRDVREKVVVSKSPSELELVLGVIKSHCKAHLGREGLSAATKHLHILEGMRKEYAHARALAIAQAQVLQAHDEIKMATTRLQLQVHEDDKSLNALSKEELPSASVQYTSDKFVALNLLACIKGKLRYLKGLVQAKQKLPLESPNSSSLTEEAAAATTMSANTAQKSESVPKADDESCPVCQETLSNRKMVFQCGHVTCCLFAMTEQKILQDNKIQHKWVKCPTCRQHTDVGNIAYVDDRQSESCDSSLLHATDGPENWGSSIVVQGSYGTKIEAVTRRILWIKSKDLKSKVLVFSSWNDVLDVLEHAFSTNDITYVRMKGGRKSHVAISEFRGQKSSMKVKYKKREEQPEEQSVQVLLLLIQHGANGLNLLEAQHVVLVEPLLNPAAEAQAISRVHRIGQENRTLVHRFIVKDTVEESIYKLNRSRSTTAFISGNTKNQDQPFLTLKDIESLFATAPSTVPETDEKLAAESLRHLPPSMAAAIAAERRVNSRTSTSS</sequence>
<evidence type="ECO:0000256" key="7">
    <source>
        <dbReference type="SAM" id="MobiDB-lite"/>
    </source>
</evidence>
<name>A0AA87ZY22_FICCA</name>
<accession>A0AA87ZY22</accession>
<dbReference type="InterPro" id="IPR052583">
    <property type="entry name" value="ATP-helicase/E3_Ub-Ligase"/>
</dbReference>
<gene>
    <name evidence="11" type="ORF">TIFTF001_010346</name>
</gene>
<dbReference type="SUPFAM" id="SSF57850">
    <property type="entry name" value="RING/U-box"/>
    <property type="match status" value="1"/>
</dbReference>
<dbReference type="Pfam" id="PF00628">
    <property type="entry name" value="PHD"/>
    <property type="match status" value="1"/>
</dbReference>
<feature type="region of interest" description="Disordered" evidence="7">
    <location>
        <begin position="802"/>
        <end position="825"/>
    </location>
</feature>
<evidence type="ECO:0008006" key="13">
    <source>
        <dbReference type="Google" id="ProtNLM"/>
    </source>
</evidence>
<dbReference type="PANTHER" id="PTHR45865">
    <property type="entry name" value="E3 UBIQUITIN-PROTEIN LIGASE SHPRH FAMILY MEMBER"/>
    <property type="match status" value="1"/>
</dbReference>
<dbReference type="SMART" id="SM00490">
    <property type="entry name" value="HELICc"/>
    <property type="match status" value="1"/>
</dbReference>
<dbReference type="InterPro" id="IPR027417">
    <property type="entry name" value="P-loop_NTPase"/>
</dbReference>
<dbReference type="InterPro" id="IPR013083">
    <property type="entry name" value="Znf_RING/FYVE/PHD"/>
</dbReference>
<keyword evidence="5" id="KW-0862">Zinc</keyword>
<dbReference type="InterPro" id="IPR011011">
    <property type="entry name" value="Znf_FYVE_PHD"/>
</dbReference>
<dbReference type="CDD" id="cd18070">
    <property type="entry name" value="DEXQc_SHPRH"/>
    <property type="match status" value="1"/>
</dbReference>
<dbReference type="SUPFAM" id="SSF52540">
    <property type="entry name" value="P-loop containing nucleoside triphosphate hydrolases"/>
    <property type="match status" value="2"/>
</dbReference>
<dbReference type="SMART" id="SM00249">
    <property type="entry name" value="PHD"/>
    <property type="match status" value="2"/>
</dbReference>
<dbReference type="InterPro" id="IPR000330">
    <property type="entry name" value="SNF2_N"/>
</dbReference>
<dbReference type="GO" id="GO:0016787">
    <property type="term" value="F:hydrolase activity"/>
    <property type="evidence" value="ECO:0007669"/>
    <property type="project" value="UniProtKB-KW"/>
</dbReference>
<evidence type="ECO:0000259" key="8">
    <source>
        <dbReference type="PROSITE" id="PS50089"/>
    </source>
</evidence>
<evidence type="ECO:0000256" key="1">
    <source>
        <dbReference type="ARBA" id="ARBA00008438"/>
    </source>
</evidence>
<keyword evidence="2" id="KW-0479">Metal-binding</keyword>
<dbReference type="PANTHER" id="PTHR45865:SF1">
    <property type="entry name" value="E3 UBIQUITIN-PROTEIN LIGASE SHPRH"/>
    <property type="match status" value="1"/>
</dbReference>
<dbReference type="InterPro" id="IPR038718">
    <property type="entry name" value="SNF2-like_sf"/>
</dbReference>
<dbReference type="Gene3D" id="3.40.50.10810">
    <property type="entry name" value="Tandem AAA-ATPase domain"/>
    <property type="match status" value="1"/>
</dbReference>
<dbReference type="InterPro" id="IPR049730">
    <property type="entry name" value="SNF2/RAD54-like_C"/>
</dbReference>
<dbReference type="InterPro" id="IPR048686">
    <property type="entry name" value="SHPRH_helical_1st"/>
</dbReference>
<dbReference type="InterPro" id="IPR001965">
    <property type="entry name" value="Znf_PHD"/>
</dbReference>
<dbReference type="CDD" id="cd15517">
    <property type="entry name" value="PHD_TCF19_like"/>
    <property type="match status" value="1"/>
</dbReference>
<dbReference type="InterPro" id="IPR014001">
    <property type="entry name" value="Helicase_ATP-bd"/>
</dbReference>
<dbReference type="InterPro" id="IPR048695">
    <property type="entry name" value="SHPRH_helical_2nd"/>
</dbReference>
<dbReference type="SUPFAM" id="SSF57903">
    <property type="entry name" value="FYVE/PHD zinc finger"/>
    <property type="match status" value="1"/>
</dbReference>
<reference evidence="11" key="1">
    <citation type="submission" date="2023-07" db="EMBL/GenBank/DDBJ databases">
        <title>draft genome sequence of fig (Ficus carica).</title>
        <authorList>
            <person name="Takahashi T."/>
            <person name="Nishimura K."/>
        </authorList>
    </citation>
    <scope>NUCLEOTIDE SEQUENCE</scope>
</reference>
<dbReference type="InterPro" id="IPR019786">
    <property type="entry name" value="Zinc_finger_PHD-type_CS"/>
</dbReference>
<dbReference type="GO" id="GO:0005524">
    <property type="term" value="F:ATP binding"/>
    <property type="evidence" value="ECO:0007669"/>
    <property type="project" value="InterPro"/>
</dbReference>
<dbReference type="Pfam" id="PF00271">
    <property type="entry name" value="Helicase_C"/>
    <property type="match status" value="1"/>
</dbReference>
<dbReference type="PROSITE" id="PS50089">
    <property type="entry name" value="ZF_RING_2"/>
    <property type="match status" value="1"/>
</dbReference>
<feature type="compositionally biased region" description="Polar residues" evidence="7">
    <location>
        <begin position="802"/>
        <end position="812"/>
    </location>
</feature>
<dbReference type="PROSITE" id="PS01359">
    <property type="entry name" value="ZF_PHD_1"/>
    <property type="match status" value="1"/>
</dbReference>
<dbReference type="Proteomes" id="UP001187192">
    <property type="component" value="Unassembled WGS sequence"/>
</dbReference>
<dbReference type="PROSITE" id="PS51192">
    <property type="entry name" value="HELICASE_ATP_BIND_1"/>
    <property type="match status" value="1"/>
</dbReference>
<feature type="region of interest" description="Disordered" evidence="7">
    <location>
        <begin position="956"/>
        <end position="992"/>
    </location>
</feature>
<dbReference type="EMBL" id="BTGU01000012">
    <property type="protein sequence ID" value="GMN41130.1"/>
    <property type="molecule type" value="Genomic_DNA"/>
</dbReference>
<protein>
    <recommendedName>
        <fullName evidence="13">E3 ubiquitin-protein ligase SHPRH</fullName>
    </recommendedName>
</protein>
<evidence type="ECO:0000313" key="11">
    <source>
        <dbReference type="EMBL" id="GMN41130.1"/>
    </source>
</evidence>
<dbReference type="InterPro" id="IPR019787">
    <property type="entry name" value="Znf_PHD-finger"/>
</dbReference>
<evidence type="ECO:0000313" key="12">
    <source>
        <dbReference type="Proteomes" id="UP001187192"/>
    </source>
</evidence>
<dbReference type="Pfam" id="PF21324">
    <property type="entry name" value="SHPRH_helical-2nd"/>
    <property type="match status" value="1"/>
</dbReference>
<organism evidence="11 12">
    <name type="scientific">Ficus carica</name>
    <name type="common">Common fig</name>
    <dbReference type="NCBI Taxonomy" id="3494"/>
    <lineage>
        <taxon>Eukaryota</taxon>
        <taxon>Viridiplantae</taxon>
        <taxon>Streptophyta</taxon>
        <taxon>Embryophyta</taxon>
        <taxon>Tracheophyta</taxon>
        <taxon>Spermatophyta</taxon>
        <taxon>Magnoliopsida</taxon>
        <taxon>eudicotyledons</taxon>
        <taxon>Gunneridae</taxon>
        <taxon>Pentapetalae</taxon>
        <taxon>rosids</taxon>
        <taxon>fabids</taxon>
        <taxon>Rosales</taxon>
        <taxon>Moraceae</taxon>
        <taxon>Ficeae</taxon>
        <taxon>Ficus</taxon>
    </lineage>
</organism>
<evidence type="ECO:0000256" key="3">
    <source>
        <dbReference type="ARBA" id="ARBA00022771"/>
    </source>
</evidence>
<dbReference type="CDD" id="cd18793">
    <property type="entry name" value="SF2_C_SNF"/>
    <property type="match status" value="1"/>
</dbReference>
<evidence type="ECO:0000256" key="6">
    <source>
        <dbReference type="PROSITE-ProRule" id="PRU00175"/>
    </source>
</evidence>
<evidence type="ECO:0000256" key="5">
    <source>
        <dbReference type="ARBA" id="ARBA00022833"/>
    </source>
</evidence>
<dbReference type="Pfam" id="PF00176">
    <property type="entry name" value="SNF2-rel_dom"/>
    <property type="match status" value="1"/>
</dbReference>
<dbReference type="InterPro" id="IPR001841">
    <property type="entry name" value="Znf_RING"/>
</dbReference>
<dbReference type="InterPro" id="IPR001650">
    <property type="entry name" value="Helicase_C-like"/>
</dbReference>
<dbReference type="Gene3D" id="3.30.40.10">
    <property type="entry name" value="Zinc/RING finger domain, C3HC4 (zinc finger)"/>
    <property type="match status" value="2"/>
</dbReference>
<evidence type="ECO:0000256" key="2">
    <source>
        <dbReference type="ARBA" id="ARBA00022723"/>
    </source>
</evidence>
<keyword evidence="12" id="KW-1185">Reference proteome</keyword>
<proteinExistence type="inferred from homology"/>
<comment type="similarity">
    <text evidence="1">Belongs to the SNF2/RAD54 helicase family. RAD16 subfamily.</text>
</comment>
<dbReference type="Pfam" id="PF21325">
    <property type="entry name" value="SHPRH_helical-1st"/>
    <property type="match status" value="1"/>
</dbReference>
<feature type="compositionally biased region" description="Basic and acidic residues" evidence="7">
    <location>
        <begin position="813"/>
        <end position="825"/>
    </location>
</feature>
<comment type="caution">
    <text evidence="11">The sequence shown here is derived from an EMBL/GenBank/DDBJ whole genome shotgun (WGS) entry which is preliminary data.</text>
</comment>
<dbReference type="GO" id="GO:0008270">
    <property type="term" value="F:zinc ion binding"/>
    <property type="evidence" value="ECO:0007669"/>
    <property type="project" value="UniProtKB-KW"/>
</dbReference>
<feature type="domain" description="RING-type" evidence="8">
    <location>
        <begin position="993"/>
        <end position="1041"/>
    </location>
</feature>
<feature type="compositionally biased region" description="Low complexity" evidence="7">
    <location>
        <begin position="960"/>
        <end position="979"/>
    </location>
</feature>
<keyword evidence="4" id="KW-0378">Hydrolase</keyword>
<evidence type="ECO:0000259" key="9">
    <source>
        <dbReference type="PROSITE" id="PS51192"/>
    </source>
</evidence>
<feature type="domain" description="Helicase C-terminal" evidence="10">
    <location>
        <begin position="1090"/>
        <end position="1266"/>
    </location>
</feature>
<evidence type="ECO:0000256" key="4">
    <source>
        <dbReference type="ARBA" id="ARBA00022801"/>
    </source>
</evidence>
<dbReference type="Gene3D" id="3.40.50.300">
    <property type="entry name" value="P-loop containing nucleotide triphosphate hydrolases"/>
    <property type="match status" value="1"/>
</dbReference>
<evidence type="ECO:0000259" key="10">
    <source>
        <dbReference type="PROSITE" id="PS51194"/>
    </source>
</evidence>
<dbReference type="SMART" id="SM00487">
    <property type="entry name" value="DEXDc"/>
    <property type="match status" value="1"/>
</dbReference>
<dbReference type="PROSITE" id="PS51194">
    <property type="entry name" value="HELICASE_CTER"/>
    <property type="match status" value="1"/>
</dbReference>
<feature type="domain" description="Helicase ATP-binding" evidence="9">
    <location>
        <begin position="124"/>
        <end position="283"/>
    </location>
</feature>